<evidence type="ECO:0000313" key="3">
    <source>
        <dbReference type="EMBL" id="MFD1341140.1"/>
    </source>
</evidence>
<name>A0ABW3ZEJ2_9RHOB</name>
<dbReference type="Proteomes" id="UP001597135">
    <property type="component" value="Unassembled WGS sequence"/>
</dbReference>
<dbReference type="EMBL" id="JBHTMU010000002">
    <property type="protein sequence ID" value="MFD1341140.1"/>
    <property type="molecule type" value="Genomic_DNA"/>
</dbReference>
<comment type="caution">
    <text evidence="3">The sequence shown here is derived from an EMBL/GenBank/DDBJ whole genome shotgun (WGS) entry which is preliminary data.</text>
</comment>
<dbReference type="Pfam" id="PF01243">
    <property type="entry name" value="PNPOx_N"/>
    <property type="match status" value="1"/>
</dbReference>
<protein>
    <submittedName>
        <fullName evidence="3">Pyridoxamine 5'-phosphate oxidase family protein</fullName>
    </submittedName>
</protein>
<dbReference type="InterPro" id="IPR012349">
    <property type="entry name" value="Split_barrel_FMN-bd"/>
</dbReference>
<dbReference type="SUPFAM" id="SSF50475">
    <property type="entry name" value="FMN-binding split barrel"/>
    <property type="match status" value="1"/>
</dbReference>
<feature type="domain" description="Pyridoxamine 5'-phosphate oxidase N-terminal" evidence="2">
    <location>
        <begin position="11"/>
        <end position="135"/>
    </location>
</feature>
<dbReference type="PANTHER" id="PTHR35176">
    <property type="entry name" value="HEME OXYGENASE HI_0854-RELATED"/>
    <property type="match status" value="1"/>
</dbReference>
<organism evidence="3 4">
    <name type="scientific">Litorisediminicola beolgyonensis</name>
    <dbReference type="NCBI Taxonomy" id="1173614"/>
    <lineage>
        <taxon>Bacteria</taxon>
        <taxon>Pseudomonadati</taxon>
        <taxon>Pseudomonadota</taxon>
        <taxon>Alphaproteobacteria</taxon>
        <taxon>Rhodobacterales</taxon>
        <taxon>Paracoccaceae</taxon>
        <taxon>Litorisediminicola</taxon>
    </lineage>
</organism>
<dbReference type="Gene3D" id="2.30.110.10">
    <property type="entry name" value="Electron Transport, Fmn-binding Protein, Chain A"/>
    <property type="match status" value="1"/>
</dbReference>
<evidence type="ECO:0000259" key="2">
    <source>
        <dbReference type="Pfam" id="PF01243"/>
    </source>
</evidence>
<dbReference type="InterPro" id="IPR011576">
    <property type="entry name" value="Pyridox_Oxase_N"/>
</dbReference>
<dbReference type="InterPro" id="IPR052019">
    <property type="entry name" value="F420H2_bilvrd_red/Heme_oxyg"/>
</dbReference>
<dbReference type="PANTHER" id="PTHR35176:SF6">
    <property type="entry name" value="HEME OXYGENASE HI_0854-RELATED"/>
    <property type="match status" value="1"/>
</dbReference>
<dbReference type="RefSeq" id="WP_386801200.1">
    <property type="nucleotide sequence ID" value="NZ_JBHTMU010000002.1"/>
</dbReference>
<reference evidence="4" key="1">
    <citation type="journal article" date="2019" name="Int. J. Syst. Evol. Microbiol.">
        <title>The Global Catalogue of Microorganisms (GCM) 10K type strain sequencing project: providing services to taxonomists for standard genome sequencing and annotation.</title>
        <authorList>
            <consortium name="The Broad Institute Genomics Platform"/>
            <consortium name="The Broad Institute Genome Sequencing Center for Infectious Disease"/>
            <person name="Wu L."/>
            <person name="Ma J."/>
        </authorList>
    </citation>
    <scope>NUCLEOTIDE SEQUENCE [LARGE SCALE GENOMIC DNA]</scope>
    <source>
        <strain evidence="4">CCUG 62953</strain>
    </source>
</reference>
<evidence type="ECO:0000256" key="1">
    <source>
        <dbReference type="ARBA" id="ARBA00023002"/>
    </source>
</evidence>
<keyword evidence="4" id="KW-1185">Reference proteome</keyword>
<sequence length="155" mass="17321">MGRPFDPHLLLTAPLMAVLSTVSETGAPRNAPVWYAWEEDALWMLSHDGASSLRRIAANAEVSVEILDYDNGAGRLRHLGLRGQAEIHPMDPPFFRRLLARYLGPEPTWNRWFIETVARIDDPDGRLIRLVPSSVFTNDVSHFRTGPAFATGEDG</sequence>
<gene>
    <name evidence="3" type="ORF">ACFQ4E_01785</name>
</gene>
<proteinExistence type="predicted"/>
<evidence type="ECO:0000313" key="4">
    <source>
        <dbReference type="Proteomes" id="UP001597135"/>
    </source>
</evidence>
<keyword evidence="1" id="KW-0560">Oxidoreductase</keyword>
<accession>A0ABW3ZEJ2</accession>